<proteinExistence type="predicted"/>
<sequence length="63" mass="6998">MPDLPYVAHNLCHECSQPVHVGCATPKERTQLEASGLPVCHACHPNSDWLPDEPVKPLEIAWE</sequence>
<gene>
    <name evidence="3" type="ORF">MM415A07419_0007</name>
    <name evidence="2" type="ORF">MM415B01715_0020</name>
    <name evidence="1" type="ORF">TM448A04929_0005</name>
    <name evidence="4" type="ORF">TM448B02535_0013</name>
</gene>
<dbReference type="EMBL" id="MT141254">
    <property type="protein sequence ID" value="QJA57108.1"/>
    <property type="molecule type" value="Genomic_DNA"/>
</dbReference>
<dbReference type="AlphaFoldDB" id="A0A6H2A2N6"/>
<name>A0A6H2A2N6_9ZZZZ</name>
<evidence type="ECO:0000313" key="3">
    <source>
        <dbReference type="EMBL" id="QJA68260.1"/>
    </source>
</evidence>
<reference evidence="1" key="1">
    <citation type="submission" date="2020-03" db="EMBL/GenBank/DDBJ databases">
        <title>The deep terrestrial virosphere.</title>
        <authorList>
            <person name="Holmfeldt K."/>
            <person name="Nilsson E."/>
            <person name="Simone D."/>
            <person name="Lopez-Fernandez M."/>
            <person name="Wu X."/>
            <person name="de Brujin I."/>
            <person name="Lundin D."/>
            <person name="Andersson A."/>
            <person name="Bertilsson S."/>
            <person name="Dopson M."/>
        </authorList>
    </citation>
    <scope>NUCLEOTIDE SEQUENCE</scope>
    <source>
        <strain evidence="3">MM415A07419</strain>
        <strain evidence="2">MM415B01715</strain>
        <strain evidence="1">TM448A04929</strain>
        <strain evidence="4">TM448B02535</strain>
    </source>
</reference>
<organism evidence="1">
    <name type="scientific">viral metagenome</name>
    <dbReference type="NCBI Taxonomy" id="1070528"/>
    <lineage>
        <taxon>unclassified sequences</taxon>
        <taxon>metagenomes</taxon>
        <taxon>organismal metagenomes</taxon>
    </lineage>
</organism>
<evidence type="ECO:0000313" key="4">
    <source>
        <dbReference type="EMBL" id="QJI01425.1"/>
    </source>
</evidence>
<dbReference type="EMBL" id="MT144922">
    <property type="protein sequence ID" value="QJI01425.1"/>
    <property type="molecule type" value="Genomic_DNA"/>
</dbReference>
<evidence type="ECO:0000313" key="2">
    <source>
        <dbReference type="EMBL" id="QJA57108.1"/>
    </source>
</evidence>
<dbReference type="EMBL" id="MT144508">
    <property type="protein sequence ID" value="QJA54453.1"/>
    <property type="molecule type" value="Genomic_DNA"/>
</dbReference>
<accession>A0A6H2A2N6</accession>
<dbReference type="EMBL" id="MT141601">
    <property type="protein sequence ID" value="QJA68260.1"/>
    <property type="molecule type" value="Genomic_DNA"/>
</dbReference>
<protein>
    <submittedName>
        <fullName evidence="1">Uncharacterized protein</fullName>
    </submittedName>
</protein>
<evidence type="ECO:0000313" key="1">
    <source>
        <dbReference type="EMBL" id="QJA54453.1"/>
    </source>
</evidence>